<dbReference type="SUPFAM" id="SSF52467">
    <property type="entry name" value="DHS-like NAD/FAD-binding domain"/>
    <property type="match status" value="1"/>
</dbReference>
<comment type="pathway">
    <text evidence="1 11">Amino-acid biosynthesis; L-isoleucine biosynthesis; L-isoleucine from 2-oxobutanoate: step 1/4.</text>
</comment>
<protein>
    <recommendedName>
        <fullName evidence="4 11">Acetolactate synthase</fullName>
        <ecNumber evidence="4 11">2.2.1.6</ecNumber>
    </recommendedName>
</protein>
<reference evidence="15 16" key="1">
    <citation type="journal article" date="2017" name="BMC Genomics">
        <title>Genome sequencing of 39 Akkermansia muciniphila isolates reveals its population structure, genomic and functional diverisity, and global distribution in mammalian gut microbiotas.</title>
        <authorList>
            <person name="Guo X."/>
            <person name="Li S."/>
            <person name="Zhang J."/>
            <person name="Wu F."/>
            <person name="Li X."/>
            <person name="Wu D."/>
            <person name="Zhang M."/>
            <person name="Ou Z."/>
            <person name="Jie Z."/>
            <person name="Yan Q."/>
            <person name="Li P."/>
            <person name="Yi J."/>
            <person name="Peng Y."/>
        </authorList>
    </citation>
    <scope>NUCLEOTIDE SEQUENCE [LARGE SCALE GENOMIC DNA]</scope>
    <source>
        <strain evidence="15 16">GP24</strain>
    </source>
</reference>
<evidence type="ECO:0000256" key="3">
    <source>
        <dbReference type="ARBA" id="ARBA00007812"/>
    </source>
</evidence>
<dbReference type="InterPro" id="IPR029035">
    <property type="entry name" value="DHS-like_NAD/FAD-binding_dom"/>
</dbReference>
<dbReference type="InterPro" id="IPR000399">
    <property type="entry name" value="TPP-bd_CS"/>
</dbReference>
<keyword evidence="5 11" id="KW-0028">Amino-acid biosynthesis</keyword>
<gene>
    <name evidence="15" type="primary">ilvB</name>
    <name evidence="15" type="ORF">CXU22_07475</name>
</gene>
<evidence type="ECO:0000259" key="13">
    <source>
        <dbReference type="Pfam" id="PF02775"/>
    </source>
</evidence>
<dbReference type="Pfam" id="PF02776">
    <property type="entry name" value="TPP_enzyme_N"/>
    <property type="match status" value="1"/>
</dbReference>
<organism evidence="15 16">
    <name type="scientific">Akkermansia muciniphila</name>
    <dbReference type="NCBI Taxonomy" id="239935"/>
    <lineage>
        <taxon>Bacteria</taxon>
        <taxon>Pseudomonadati</taxon>
        <taxon>Verrucomicrobiota</taxon>
        <taxon>Verrucomicrobiia</taxon>
        <taxon>Verrucomicrobiales</taxon>
        <taxon>Akkermansiaceae</taxon>
        <taxon>Akkermansia</taxon>
    </lineage>
</organism>
<keyword evidence="9 11" id="KW-0786">Thiamine pyrophosphate</keyword>
<dbReference type="InterPro" id="IPR012001">
    <property type="entry name" value="Thiamin_PyroP_enz_TPP-bd_dom"/>
</dbReference>
<dbReference type="FunFam" id="3.40.50.1220:FF:000008">
    <property type="entry name" value="Acetolactate synthase"/>
    <property type="match status" value="1"/>
</dbReference>
<dbReference type="InterPro" id="IPR039368">
    <property type="entry name" value="AHAS_TPP"/>
</dbReference>
<evidence type="ECO:0000256" key="4">
    <source>
        <dbReference type="ARBA" id="ARBA00013145"/>
    </source>
</evidence>
<keyword evidence="10 11" id="KW-0100">Branched-chain amino acid biosynthesis</keyword>
<evidence type="ECO:0000256" key="10">
    <source>
        <dbReference type="ARBA" id="ARBA00023304"/>
    </source>
</evidence>
<dbReference type="Gene3D" id="3.40.50.1220">
    <property type="entry name" value="TPP-binding domain"/>
    <property type="match status" value="1"/>
</dbReference>
<dbReference type="OrthoDB" id="4494979at2"/>
<dbReference type="NCBIfam" id="TIGR00118">
    <property type="entry name" value="acolac_lg"/>
    <property type="match status" value="1"/>
</dbReference>
<feature type="domain" description="Thiamine pyrophosphate enzyme central" evidence="12">
    <location>
        <begin position="206"/>
        <end position="341"/>
    </location>
</feature>
<comment type="caution">
    <text evidence="15">The sequence shown here is derived from an EMBL/GenBank/DDBJ whole genome shotgun (WGS) entry which is preliminary data.</text>
</comment>
<comment type="cofactor">
    <cofactor evidence="11">
        <name>thiamine diphosphate</name>
        <dbReference type="ChEBI" id="CHEBI:58937"/>
    </cofactor>
    <text evidence="11">Binds 1 thiamine pyrophosphate per subunit.</text>
</comment>
<evidence type="ECO:0000259" key="12">
    <source>
        <dbReference type="Pfam" id="PF00205"/>
    </source>
</evidence>
<dbReference type="PROSITE" id="PS00187">
    <property type="entry name" value="TPP_ENZYMES"/>
    <property type="match status" value="1"/>
</dbReference>
<comment type="pathway">
    <text evidence="2 11">Amino-acid biosynthesis; L-valine biosynthesis; L-valine from pyruvate: step 1/4.</text>
</comment>
<evidence type="ECO:0000256" key="5">
    <source>
        <dbReference type="ARBA" id="ARBA00022605"/>
    </source>
</evidence>
<keyword evidence="7 11" id="KW-0479">Metal-binding</keyword>
<dbReference type="CDD" id="cd07035">
    <property type="entry name" value="TPP_PYR_POX_like"/>
    <property type="match status" value="1"/>
</dbReference>
<dbReference type="GO" id="GO:0003984">
    <property type="term" value="F:acetolactate synthase activity"/>
    <property type="evidence" value="ECO:0007669"/>
    <property type="project" value="UniProtKB-EC"/>
</dbReference>
<evidence type="ECO:0000256" key="7">
    <source>
        <dbReference type="ARBA" id="ARBA00022723"/>
    </source>
</evidence>
<dbReference type="RefSeq" id="WP_102714124.1">
    <property type="nucleotide sequence ID" value="NZ_CABMLK010000001.1"/>
</dbReference>
<dbReference type="SUPFAM" id="SSF52518">
    <property type="entry name" value="Thiamin diphosphate-binding fold (THDP-binding)"/>
    <property type="match status" value="2"/>
</dbReference>
<dbReference type="InterPro" id="IPR029061">
    <property type="entry name" value="THDP-binding"/>
</dbReference>
<evidence type="ECO:0000256" key="11">
    <source>
        <dbReference type="RuleBase" id="RU003591"/>
    </source>
</evidence>
<dbReference type="InterPro" id="IPR012000">
    <property type="entry name" value="Thiamin_PyroP_enz_cen_dom"/>
</dbReference>
<evidence type="ECO:0000256" key="9">
    <source>
        <dbReference type="ARBA" id="ARBA00023052"/>
    </source>
</evidence>
<dbReference type="GO" id="GO:0009097">
    <property type="term" value="P:isoleucine biosynthetic process"/>
    <property type="evidence" value="ECO:0007669"/>
    <property type="project" value="UniProtKB-UniPathway"/>
</dbReference>
<feature type="domain" description="Thiamine pyrophosphate enzyme TPP-binding" evidence="13">
    <location>
        <begin position="408"/>
        <end position="571"/>
    </location>
</feature>
<dbReference type="UniPathway" id="UPA00047">
    <property type="reaction ID" value="UER00055"/>
</dbReference>
<dbReference type="PANTHER" id="PTHR18968:SF13">
    <property type="entry name" value="ACETOLACTATE SYNTHASE CATALYTIC SUBUNIT, MITOCHONDRIAL"/>
    <property type="match status" value="1"/>
</dbReference>
<dbReference type="InterPro" id="IPR045229">
    <property type="entry name" value="TPP_enz"/>
</dbReference>
<dbReference type="Proteomes" id="UP000236000">
    <property type="component" value="Unassembled WGS sequence"/>
</dbReference>
<evidence type="ECO:0000259" key="14">
    <source>
        <dbReference type="Pfam" id="PF02776"/>
    </source>
</evidence>
<dbReference type="Gene3D" id="3.40.50.970">
    <property type="match status" value="2"/>
</dbReference>
<evidence type="ECO:0000256" key="6">
    <source>
        <dbReference type="ARBA" id="ARBA00022679"/>
    </source>
</evidence>
<keyword evidence="6 11" id="KW-0808">Transferase</keyword>
<keyword evidence="8 11" id="KW-0460">Magnesium</keyword>
<dbReference type="GO" id="GO:0050660">
    <property type="term" value="F:flavin adenine dinucleotide binding"/>
    <property type="evidence" value="ECO:0007669"/>
    <property type="project" value="InterPro"/>
</dbReference>
<name>A0A2N8HCJ2_9BACT</name>
<dbReference type="PANTHER" id="PTHR18968">
    <property type="entry name" value="THIAMINE PYROPHOSPHATE ENZYMES"/>
    <property type="match status" value="1"/>
</dbReference>
<dbReference type="UniPathway" id="UPA00049">
    <property type="reaction ID" value="UER00059"/>
</dbReference>
<accession>A0A2N8HCJ2</accession>
<dbReference type="FunFam" id="3.40.50.970:FF:000007">
    <property type="entry name" value="Acetolactate synthase"/>
    <property type="match status" value="1"/>
</dbReference>
<proteinExistence type="inferred from homology"/>
<evidence type="ECO:0000313" key="16">
    <source>
        <dbReference type="Proteomes" id="UP000236000"/>
    </source>
</evidence>
<dbReference type="CDD" id="cd02015">
    <property type="entry name" value="TPP_AHAS"/>
    <property type="match status" value="1"/>
</dbReference>
<dbReference type="GO" id="GO:0009099">
    <property type="term" value="P:L-valine biosynthetic process"/>
    <property type="evidence" value="ECO:0007669"/>
    <property type="project" value="UniProtKB-UniPathway"/>
</dbReference>
<evidence type="ECO:0000256" key="8">
    <source>
        <dbReference type="ARBA" id="ARBA00022842"/>
    </source>
</evidence>
<comment type="catalytic activity">
    <reaction evidence="11">
        <text>2 pyruvate + H(+) = (2S)-2-acetolactate + CO2</text>
        <dbReference type="Rhea" id="RHEA:25249"/>
        <dbReference type="ChEBI" id="CHEBI:15361"/>
        <dbReference type="ChEBI" id="CHEBI:15378"/>
        <dbReference type="ChEBI" id="CHEBI:16526"/>
        <dbReference type="ChEBI" id="CHEBI:58476"/>
        <dbReference type="EC" id="2.2.1.6"/>
    </reaction>
</comment>
<comment type="similarity">
    <text evidence="3 11">Belongs to the TPP enzyme family.</text>
</comment>
<dbReference type="EMBL" id="PJKA01000012">
    <property type="protein sequence ID" value="PNC17584.1"/>
    <property type="molecule type" value="Genomic_DNA"/>
</dbReference>
<dbReference type="GO" id="GO:0030976">
    <property type="term" value="F:thiamine pyrophosphate binding"/>
    <property type="evidence" value="ECO:0007669"/>
    <property type="project" value="UniProtKB-UniRule"/>
</dbReference>
<comment type="cofactor">
    <cofactor evidence="11">
        <name>Mg(2+)</name>
        <dbReference type="ChEBI" id="CHEBI:18420"/>
    </cofactor>
    <text evidence="11">Binds 1 Mg(2+) ion per subunit.</text>
</comment>
<sequence length="617" mass="67134">MSTNDKTSSAPTKTRMTGAEVLVECLVREGVDVVFAYPGGASMPIHQALSHQPKIRTILPRHEQGGAFGAEGYGRVTGKVGVCISTSGPGATNMITSIADAYLDSTPLVAITAQVMRSLIGRGAFQETDVFGMTAPIVKHSYLVTDPEELPRIIKEAFYIASTGRPGPVVIDMPKDVQEAVFSPDFDMEMDLPGYNPVLPVPTEKLEELLPLIESASRPVIYAGGGIISAEASADLLEFAERTQIPVATTLMGIGAMPETHPLSLRWLGMHGAVFANNAVNEADLVIALAARFDDRVTGAVNMFCPDSTIVHIDIDASEINKNKKVAHPIRANVKDALQVLNAALAAKGWDRKSAGFTRTPEWFRTIEDWKAQYPFTYEDRKGYISPQAVIEELYRQTADKDPVICTGVGQHQMFAAQFFKFDKPRRLATSGGLGTMGYGLPAAMGVCLACPDKLVVNIDGDGSMLMNIQELATIHVERLPVKCIILNNQHLGMVVQWEDLKYDSNRAQTFLADPHDSYDPTHKTEDVIYPNYPLICAGFGVKCERVLRIEELPAAITRMIESPEAYVLDVMVPHDVHVLPIILGGMSYKDVILERIAGDGSAKKASELGKEIPTAL</sequence>
<evidence type="ECO:0000256" key="2">
    <source>
        <dbReference type="ARBA" id="ARBA00005025"/>
    </source>
</evidence>
<dbReference type="GO" id="GO:0000287">
    <property type="term" value="F:magnesium ion binding"/>
    <property type="evidence" value="ECO:0007669"/>
    <property type="project" value="UniProtKB-UniRule"/>
</dbReference>
<dbReference type="AlphaFoldDB" id="A0A2N8HCJ2"/>
<evidence type="ECO:0000256" key="1">
    <source>
        <dbReference type="ARBA" id="ARBA00004974"/>
    </source>
</evidence>
<feature type="domain" description="Thiamine pyrophosphate enzyme N-terminal TPP-binding" evidence="14">
    <location>
        <begin position="16"/>
        <end position="131"/>
    </location>
</feature>
<dbReference type="GO" id="GO:0005948">
    <property type="term" value="C:acetolactate synthase complex"/>
    <property type="evidence" value="ECO:0007669"/>
    <property type="project" value="TreeGrafter"/>
</dbReference>
<evidence type="ECO:0000313" key="15">
    <source>
        <dbReference type="EMBL" id="PNC17584.1"/>
    </source>
</evidence>
<dbReference type="InterPro" id="IPR011766">
    <property type="entry name" value="TPP_enzyme_TPP-bd"/>
</dbReference>
<dbReference type="EC" id="2.2.1.6" evidence="4 11"/>
<dbReference type="InterPro" id="IPR012846">
    <property type="entry name" value="Acetolactate_synth_lsu"/>
</dbReference>
<dbReference type="Pfam" id="PF02775">
    <property type="entry name" value="TPP_enzyme_C"/>
    <property type="match status" value="1"/>
</dbReference>
<dbReference type="Pfam" id="PF00205">
    <property type="entry name" value="TPP_enzyme_M"/>
    <property type="match status" value="1"/>
</dbReference>